<dbReference type="AlphaFoldDB" id="Q2SFA3"/>
<gene>
    <name evidence="1" type="ordered locus">HCH_03952</name>
</gene>
<reference evidence="1 2" key="1">
    <citation type="journal article" date="2005" name="Nucleic Acids Res.">
        <title>Genomic blueprint of Hahella chejuensis, a marine microbe producing an algicidal agent.</title>
        <authorList>
            <person name="Jeong H."/>
            <person name="Yim J.H."/>
            <person name="Lee C."/>
            <person name="Choi S.-H."/>
            <person name="Park Y.K."/>
            <person name="Yoon S.H."/>
            <person name="Hur C.-G."/>
            <person name="Kang H.-Y."/>
            <person name="Kim D."/>
            <person name="Lee H.H."/>
            <person name="Park K.H."/>
            <person name="Park S.-H."/>
            <person name="Park H.-S."/>
            <person name="Lee H.K."/>
            <person name="Oh T.K."/>
            <person name="Kim J.F."/>
        </authorList>
    </citation>
    <scope>NUCLEOTIDE SEQUENCE [LARGE SCALE GENOMIC DNA]</scope>
    <source>
        <strain evidence="1 2">KCTC 2396</strain>
    </source>
</reference>
<organism evidence="1 2">
    <name type="scientific">Hahella chejuensis (strain KCTC 2396)</name>
    <dbReference type="NCBI Taxonomy" id="349521"/>
    <lineage>
        <taxon>Bacteria</taxon>
        <taxon>Pseudomonadati</taxon>
        <taxon>Pseudomonadota</taxon>
        <taxon>Gammaproteobacteria</taxon>
        <taxon>Oceanospirillales</taxon>
        <taxon>Hahellaceae</taxon>
        <taxon>Hahella</taxon>
    </lineage>
</organism>
<accession>Q2SFA3</accession>
<dbReference type="KEGG" id="hch:HCH_03952"/>
<dbReference type="Proteomes" id="UP000000238">
    <property type="component" value="Chromosome"/>
</dbReference>
<protein>
    <submittedName>
        <fullName evidence="1">Uncharacterized protein</fullName>
    </submittedName>
</protein>
<dbReference type="EMBL" id="CP000155">
    <property type="protein sequence ID" value="ABC30671.1"/>
    <property type="molecule type" value="Genomic_DNA"/>
</dbReference>
<dbReference type="HOGENOM" id="CLU_3344308_0_0_6"/>
<evidence type="ECO:0000313" key="2">
    <source>
        <dbReference type="Proteomes" id="UP000000238"/>
    </source>
</evidence>
<proteinExistence type="predicted"/>
<sequence length="37" mass="4139">MLSRGSGRAASLTDFILSYFSDYAVLQLLKIVRSIMD</sequence>
<name>Q2SFA3_HAHCH</name>
<evidence type="ECO:0000313" key="1">
    <source>
        <dbReference type="EMBL" id="ABC30671.1"/>
    </source>
</evidence>
<keyword evidence="2" id="KW-1185">Reference proteome</keyword>